<proteinExistence type="predicted"/>
<reference evidence="2 3" key="1">
    <citation type="submission" date="2017-06" db="EMBL/GenBank/DDBJ databases">
        <title>Sequencing and comparative analysis of myxobacterial genomes.</title>
        <authorList>
            <person name="Rupp O."/>
            <person name="Goesmann A."/>
            <person name="Sogaard-Andersen L."/>
        </authorList>
    </citation>
    <scope>NUCLEOTIDE SEQUENCE [LARGE SCALE GENOMIC DNA]</scope>
    <source>
        <strain evidence="2 3">DSM 52655</strain>
    </source>
</reference>
<feature type="signal peptide" evidence="1">
    <location>
        <begin position="1"/>
        <end position="29"/>
    </location>
</feature>
<gene>
    <name evidence="2" type="ORF">CYFUS_002656</name>
</gene>
<name>A0A250IZT7_9BACT</name>
<keyword evidence="1" id="KW-0732">Signal</keyword>
<dbReference type="KEGG" id="cfus:CYFUS_002656"/>
<evidence type="ECO:0000256" key="1">
    <source>
        <dbReference type="SAM" id="SignalP"/>
    </source>
</evidence>
<dbReference type="RefSeq" id="WP_095985581.1">
    <property type="nucleotide sequence ID" value="NZ_CP022098.1"/>
</dbReference>
<dbReference type="EMBL" id="CP022098">
    <property type="protein sequence ID" value="ATB37235.1"/>
    <property type="molecule type" value="Genomic_DNA"/>
</dbReference>
<dbReference type="AlphaFoldDB" id="A0A250IZT7"/>
<evidence type="ECO:0000313" key="3">
    <source>
        <dbReference type="Proteomes" id="UP000217257"/>
    </source>
</evidence>
<evidence type="ECO:0000313" key="2">
    <source>
        <dbReference type="EMBL" id="ATB37235.1"/>
    </source>
</evidence>
<protein>
    <submittedName>
        <fullName evidence="2">Uncharacterized protein</fullName>
    </submittedName>
</protein>
<organism evidence="2 3">
    <name type="scientific">Cystobacter fuscus</name>
    <dbReference type="NCBI Taxonomy" id="43"/>
    <lineage>
        <taxon>Bacteria</taxon>
        <taxon>Pseudomonadati</taxon>
        <taxon>Myxococcota</taxon>
        <taxon>Myxococcia</taxon>
        <taxon>Myxococcales</taxon>
        <taxon>Cystobacterineae</taxon>
        <taxon>Archangiaceae</taxon>
        <taxon>Cystobacter</taxon>
    </lineage>
</organism>
<accession>A0A250IZT7</accession>
<feature type="chain" id="PRO_5012128715" evidence="1">
    <location>
        <begin position="30"/>
        <end position="70"/>
    </location>
</feature>
<dbReference type="Proteomes" id="UP000217257">
    <property type="component" value="Chromosome"/>
</dbReference>
<sequence length="70" mass="7133">MMKTLKMGVLGLTLGLTGALVFSSQEARAVPKAPDSNQCKLIRAACILKSQSCQSVACPSAALCMASAGC</sequence>